<dbReference type="PANTHER" id="PTHR10361:SF28">
    <property type="entry name" value="P3 PROTEIN-RELATED"/>
    <property type="match status" value="1"/>
</dbReference>
<dbReference type="InterPro" id="IPR038770">
    <property type="entry name" value="Na+/solute_symporter_sf"/>
</dbReference>
<dbReference type="Pfam" id="PF01758">
    <property type="entry name" value="SBF"/>
    <property type="match status" value="1"/>
</dbReference>
<dbReference type="GO" id="GO:0015293">
    <property type="term" value="F:symporter activity"/>
    <property type="evidence" value="ECO:0007669"/>
    <property type="project" value="UniProtKB-KW"/>
</dbReference>
<proteinExistence type="inferred from homology"/>
<evidence type="ECO:0000256" key="6">
    <source>
        <dbReference type="ARBA" id="ARBA00023136"/>
    </source>
</evidence>
<keyword evidence="10" id="KW-1185">Reference proteome</keyword>
<keyword evidence="4" id="KW-0769">Symport</keyword>
<keyword evidence="5 7" id="KW-1133">Transmembrane helix</keyword>
<organism evidence="8">
    <name type="scientific">Capitella teleta</name>
    <name type="common">Polychaete worm</name>
    <dbReference type="NCBI Taxonomy" id="283909"/>
    <lineage>
        <taxon>Eukaryota</taxon>
        <taxon>Metazoa</taxon>
        <taxon>Spiralia</taxon>
        <taxon>Lophotrochozoa</taxon>
        <taxon>Annelida</taxon>
        <taxon>Polychaeta</taxon>
        <taxon>Sedentaria</taxon>
        <taxon>Scolecida</taxon>
        <taxon>Capitellidae</taxon>
        <taxon>Capitella</taxon>
    </lineage>
</organism>
<protein>
    <submittedName>
        <fullName evidence="8 9">Uncharacterized protein</fullName>
    </submittedName>
</protein>
<reference evidence="10" key="1">
    <citation type="submission" date="2012-12" db="EMBL/GenBank/DDBJ databases">
        <authorList>
            <person name="Hellsten U."/>
            <person name="Grimwood J."/>
            <person name="Chapman J.A."/>
            <person name="Shapiro H."/>
            <person name="Aerts A."/>
            <person name="Otillar R.P."/>
            <person name="Terry A.Y."/>
            <person name="Boore J.L."/>
            <person name="Simakov O."/>
            <person name="Marletaz F."/>
            <person name="Cho S.-J."/>
            <person name="Edsinger-Gonzales E."/>
            <person name="Havlak P."/>
            <person name="Kuo D.-H."/>
            <person name="Larsson T."/>
            <person name="Lv J."/>
            <person name="Arendt D."/>
            <person name="Savage R."/>
            <person name="Osoegawa K."/>
            <person name="de Jong P."/>
            <person name="Lindberg D.R."/>
            <person name="Seaver E.C."/>
            <person name="Weisblat D.A."/>
            <person name="Putnam N.H."/>
            <person name="Grigoriev I.V."/>
            <person name="Rokhsar D.S."/>
        </authorList>
    </citation>
    <scope>NUCLEOTIDE SEQUENCE</scope>
    <source>
        <strain evidence="10">I ESC-2004</strain>
    </source>
</reference>
<feature type="transmembrane region" description="Helical" evidence="7">
    <location>
        <begin position="139"/>
        <end position="161"/>
    </location>
</feature>
<keyword evidence="4" id="KW-0813">Transport</keyword>
<comment type="similarity">
    <text evidence="2">Belongs to the bile acid:sodium symporter (BASS) (TC 2.A.28) family.</text>
</comment>
<dbReference type="EMBL" id="AMQN01006057">
    <property type="status" value="NOT_ANNOTATED_CDS"/>
    <property type="molecule type" value="Genomic_DNA"/>
</dbReference>
<sequence length="354" mass="38691">MGRKKTTTPSGKTLNDAVYCNILNCSNNSLTSIDPRTGKIVRFHSWPHPDKVGETVKDTAVKKAKKLELVFSLPDSLTFGLICYGSSPGGGASNMWTILLRGDLNLSVSMTFISLSSSLAMTSLWLFTLGSLFTKDIVIPYQNIMITLASLVATIIIGVLIKRFAPRIAIKLAKLIKPMSMVIITNNSLTSIDPRTGKIVRFHSRPHPDKVGETVKDAAVKKAEKLEFPSLAEESEVQQYERMLAIPALEENMLRETAPDGEGTDDQDERTCYAEPPLIRLVADPAMSSAITLAEEAVVANICGSIVRKKYALSDKTCTECLPLLFSTDAAPQHDLILLREFSDGALYVLAIKS</sequence>
<dbReference type="PANTHER" id="PTHR10361">
    <property type="entry name" value="SODIUM-BILE ACID COTRANSPORTER"/>
    <property type="match status" value="1"/>
</dbReference>
<dbReference type="Gene3D" id="1.20.1530.20">
    <property type="match status" value="1"/>
</dbReference>
<accession>R7V272</accession>
<dbReference type="GO" id="GO:0016020">
    <property type="term" value="C:membrane"/>
    <property type="evidence" value="ECO:0007669"/>
    <property type="project" value="UniProtKB-SubCell"/>
</dbReference>
<comment type="subcellular location">
    <subcellularLocation>
        <location evidence="1">Membrane</location>
        <topology evidence="1">Multi-pass membrane protein</topology>
    </subcellularLocation>
</comment>
<evidence type="ECO:0000256" key="1">
    <source>
        <dbReference type="ARBA" id="ARBA00004141"/>
    </source>
</evidence>
<dbReference type="EMBL" id="AMQN01006059">
    <property type="status" value="NOT_ANNOTATED_CDS"/>
    <property type="molecule type" value="Genomic_DNA"/>
</dbReference>
<dbReference type="InterPro" id="IPR004710">
    <property type="entry name" value="Bilac:Na_transpt"/>
</dbReference>
<evidence type="ECO:0000256" key="4">
    <source>
        <dbReference type="ARBA" id="ARBA00022847"/>
    </source>
</evidence>
<evidence type="ECO:0000313" key="10">
    <source>
        <dbReference type="Proteomes" id="UP000014760"/>
    </source>
</evidence>
<reference evidence="8 10" key="2">
    <citation type="journal article" date="2013" name="Nature">
        <title>Insights into bilaterian evolution from three spiralian genomes.</title>
        <authorList>
            <person name="Simakov O."/>
            <person name="Marletaz F."/>
            <person name="Cho S.J."/>
            <person name="Edsinger-Gonzales E."/>
            <person name="Havlak P."/>
            <person name="Hellsten U."/>
            <person name="Kuo D.H."/>
            <person name="Larsson T."/>
            <person name="Lv J."/>
            <person name="Arendt D."/>
            <person name="Savage R."/>
            <person name="Osoegawa K."/>
            <person name="de Jong P."/>
            <person name="Grimwood J."/>
            <person name="Chapman J.A."/>
            <person name="Shapiro H."/>
            <person name="Aerts A."/>
            <person name="Otillar R.P."/>
            <person name="Terry A.Y."/>
            <person name="Boore J.L."/>
            <person name="Grigoriev I.V."/>
            <person name="Lindberg D.R."/>
            <person name="Seaver E.C."/>
            <person name="Weisblat D.A."/>
            <person name="Putnam N.H."/>
            <person name="Rokhsar D.S."/>
        </authorList>
    </citation>
    <scope>NUCLEOTIDE SEQUENCE</scope>
    <source>
        <strain evidence="8 10">I ESC-2004</strain>
    </source>
</reference>
<reference evidence="9" key="3">
    <citation type="submission" date="2015-06" db="UniProtKB">
        <authorList>
            <consortium name="EnsemblMetazoa"/>
        </authorList>
    </citation>
    <scope>IDENTIFICATION</scope>
</reference>
<feature type="transmembrane region" description="Helical" evidence="7">
    <location>
        <begin position="104"/>
        <end position="127"/>
    </location>
</feature>
<dbReference type="EnsemblMetazoa" id="CapteT209675">
    <property type="protein sequence ID" value="CapteP209675"/>
    <property type="gene ID" value="CapteG209675"/>
</dbReference>
<gene>
    <name evidence="8" type="ORF">CAPTEDRAFT_209675</name>
</gene>
<dbReference type="STRING" id="283909.R7V272"/>
<name>R7V272_CAPTE</name>
<dbReference type="EMBL" id="KB297495">
    <property type="protein sequence ID" value="ELU10431.1"/>
    <property type="molecule type" value="Genomic_DNA"/>
</dbReference>
<dbReference type="EMBL" id="AMQN01006058">
    <property type="status" value="NOT_ANNOTATED_CDS"/>
    <property type="molecule type" value="Genomic_DNA"/>
</dbReference>
<evidence type="ECO:0000256" key="7">
    <source>
        <dbReference type="SAM" id="Phobius"/>
    </source>
</evidence>
<dbReference type="InterPro" id="IPR002657">
    <property type="entry name" value="BilAc:Na_symport/Acr3"/>
</dbReference>
<dbReference type="HOGENOM" id="CLU_783566_0_0_1"/>
<evidence type="ECO:0000256" key="3">
    <source>
        <dbReference type="ARBA" id="ARBA00022692"/>
    </source>
</evidence>
<evidence type="ECO:0000256" key="5">
    <source>
        <dbReference type="ARBA" id="ARBA00022989"/>
    </source>
</evidence>
<dbReference type="OrthoDB" id="203097at2759"/>
<dbReference type="AlphaFoldDB" id="R7V272"/>
<dbReference type="Proteomes" id="UP000014760">
    <property type="component" value="Unassembled WGS sequence"/>
</dbReference>
<evidence type="ECO:0000313" key="8">
    <source>
        <dbReference type="EMBL" id="ELU10431.1"/>
    </source>
</evidence>
<evidence type="ECO:0000256" key="2">
    <source>
        <dbReference type="ARBA" id="ARBA00006528"/>
    </source>
</evidence>
<evidence type="ECO:0000313" key="9">
    <source>
        <dbReference type="EnsemblMetazoa" id="CapteP209675"/>
    </source>
</evidence>
<keyword evidence="3 7" id="KW-0812">Transmembrane</keyword>
<keyword evidence="6 7" id="KW-0472">Membrane</keyword>